<evidence type="ECO:0000256" key="2">
    <source>
        <dbReference type="ARBA" id="ARBA00004496"/>
    </source>
</evidence>
<sequence length="640" mass="72740">MFMESNGASPRLEFDAGCQVGDILVATGLLSETWNASCSAYRTAKPFVVYREEEEGRVVIAFKGYPDFEVFKGDGKFGECEIEKNGAFGFLDEAALVHRGVLRKFMDIWENSEIQKEVLTIVKEKKTLVFTGHSLGGAIASLATLCVWEKYQRRATVFCVTFGCPLIGDDKFCQAIRCKGLTTKFCHVVSVNDIVSRVLLAPLELIHEFMLTVLPYWFKKMVEGINDKINNVMADIPLSSQQIADFYFAVLHHASAVVTLSKPACMTAPSSMIIDSIKSVFNLSPYRPFGCYLFCSKSGAVCVENHEAVLQLLYYTLENMGASLDLAGKACISEHTEYGSCFARILSHRMRYGGLGAHLALPVATSPYDICIALQLEALGLGLHTMGPQLALQHAGEVEMRLCMNSSKQVGELSKAQRAMAELEWYKKRCRDEGVGYYDSFRLQKDRKDFRANINCVRLAVFWDEIIQMLENNELPEDFPSRNKWIYSATAYRQLVEPLEIANYYRVGKHEVSGHYLSTGRPHRYQILEKWLEDKVKSEKQERKPRTAPASLTQDSCFWAYLEELRHSFEKNPTESIPKLKEFEKRVMHMIDVQELSSEVFLDNSSFMIWWKSELPPIYKHASCLSCFMDEGWKEYCKLG</sequence>
<dbReference type="CDD" id="cd00519">
    <property type="entry name" value="Lipase_3"/>
    <property type="match status" value="1"/>
</dbReference>
<dbReference type="GO" id="GO:0006952">
    <property type="term" value="P:defense response"/>
    <property type="evidence" value="ECO:0007669"/>
    <property type="project" value="UniProtKB-KW"/>
</dbReference>
<evidence type="ECO:0000259" key="7">
    <source>
        <dbReference type="Pfam" id="PF18117"/>
    </source>
</evidence>
<proteinExistence type="predicted"/>
<dbReference type="GO" id="GO:0005737">
    <property type="term" value="C:cytoplasm"/>
    <property type="evidence" value="ECO:0007669"/>
    <property type="project" value="UniProtKB-SubCell"/>
</dbReference>
<dbReference type="InterPro" id="IPR002921">
    <property type="entry name" value="Fungal_lipase-type"/>
</dbReference>
<dbReference type="InterPro" id="IPR041266">
    <property type="entry name" value="EDS1_EP"/>
</dbReference>
<dbReference type="Gene3D" id="3.40.50.1820">
    <property type="entry name" value="alpha/beta hydrolase"/>
    <property type="match status" value="1"/>
</dbReference>
<dbReference type="Pfam" id="PF18117">
    <property type="entry name" value="EDS1_EP"/>
    <property type="match status" value="1"/>
</dbReference>
<dbReference type="InterPro" id="IPR029058">
    <property type="entry name" value="AB_hydrolase_fold"/>
</dbReference>
<dbReference type="AlphaFoldDB" id="A0A0D6R0R3"/>
<dbReference type="InterPro" id="IPR044214">
    <property type="entry name" value="EDS1-like"/>
</dbReference>
<dbReference type="EMBL" id="GCKF01037585">
    <property type="protein sequence ID" value="JAG96404.1"/>
    <property type="molecule type" value="Transcribed_RNA"/>
</dbReference>
<evidence type="ECO:0000259" key="6">
    <source>
        <dbReference type="Pfam" id="PF01764"/>
    </source>
</evidence>
<dbReference type="Pfam" id="PF01764">
    <property type="entry name" value="Lipase_3"/>
    <property type="match status" value="1"/>
</dbReference>
<organism evidence="8">
    <name type="scientific">Araucaria cunninghamii</name>
    <name type="common">Hoop pine</name>
    <name type="synonym">Moreton Bay pine</name>
    <dbReference type="NCBI Taxonomy" id="56994"/>
    <lineage>
        <taxon>Eukaryota</taxon>
        <taxon>Viridiplantae</taxon>
        <taxon>Streptophyta</taxon>
        <taxon>Embryophyta</taxon>
        <taxon>Tracheophyta</taxon>
        <taxon>Spermatophyta</taxon>
        <taxon>Pinopsida</taxon>
        <taxon>Pinidae</taxon>
        <taxon>Conifers II</taxon>
        <taxon>Araucariales</taxon>
        <taxon>Araucariaceae</taxon>
        <taxon>Araucaria</taxon>
    </lineage>
</organism>
<evidence type="ECO:0008006" key="9">
    <source>
        <dbReference type="Google" id="ProtNLM"/>
    </source>
</evidence>
<dbReference type="PANTHER" id="PTHR47090:SF6">
    <property type="entry name" value="EDS1 EP DOMAIN-CONTAINING PROTEIN"/>
    <property type="match status" value="1"/>
</dbReference>
<name>A0A0D6R0R3_ARACU</name>
<comment type="subcellular location">
    <subcellularLocation>
        <location evidence="2">Cytoplasm</location>
    </subcellularLocation>
    <subcellularLocation>
        <location evidence="1">Nucleus</location>
    </subcellularLocation>
</comment>
<feature type="domain" description="Fungal lipase-type" evidence="6">
    <location>
        <begin position="88"/>
        <end position="199"/>
    </location>
</feature>
<evidence type="ECO:0000313" key="8">
    <source>
        <dbReference type="EMBL" id="JAG96404.1"/>
    </source>
</evidence>
<keyword evidence="4" id="KW-0611">Plant defense</keyword>
<reference evidence="8" key="1">
    <citation type="submission" date="2015-03" db="EMBL/GenBank/DDBJ databases">
        <title>A transcriptome of Araucaria cunninghamii, an australian fine timber species.</title>
        <authorList>
            <person name="Jing Yi C.J.Y."/>
            <person name="Yin San L.Y.S."/>
            <person name="Abdul Karim S.S."/>
            <person name="Wan Azmi N.N."/>
            <person name="Hercus R.R."/>
            <person name="Croft L.L."/>
        </authorList>
    </citation>
    <scope>NUCLEOTIDE SEQUENCE</scope>
    <source>
        <strain evidence="8">MI0301</strain>
        <tissue evidence="8">Leaf</tissue>
    </source>
</reference>
<evidence type="ECO:0000256" key="4">
    <source>
        <dbReference type="ARBA" id="ARBA00022821"/>
    </source>
</evidence>
<evidence type="ECO:0000256" key="3">
    <source>
        <dbReference type="ARBA" id="ARBA00022490"/>
    </source>
</evidence>
<accession>A0A0D6R0R3</accession>
<dbReference type="SUPFAM" id="SSF53474">
    <property type="entry name" value="alpha/beta-Hydrolases"/>
    <property type="match status" value="1"/>
</dbReference>
<evidence type="ECO:0000256" key="1">
    <source>
        <dbReference type="ARBA" id="ARBA00004123"/>
    </source>
</evidence>
<feature type="domain" description="EDS1 EP" evidence="7">
    <location>
        <begin position="421"/>
        <end position="613"/>
    </location>
</feature>
<dbReference type="GO" id="GO:0005634">
    <property type="term" value="C:nucleus"/>
    <property type="evidence" value="ECO:0007669"/>
    <property type="project" value="UniProtKB-SubCell"/>
</dbReference>
<keyword evidence="5" id="KW-0539">Nucleus</keyword>
<keyword evidence="3" id="KW-0963">Cytoplasm</keyword>
<evidence type="ECO:0000256" key="5">
    <source>
        <dbReference type="ARBA" id="ARBA00023242"/>
    </source>
</evidence>
<dbReference type="PANTHER" id="PTHR47090">
    <property type="entry name" value="PROTEIN EDS1-RELATED"/>
    <property type="match status" value="1"/>
</dbReference>
<protein>
    <recommendedName>
        <fullName evidence="9">Fungal lipase-like domain-containing protein</fullName>
    </recommendedName>
</protein>
<dbReference type="GO" id="GO:0006629">
    <property type="term" value="P:lipid metabolic process"/>
    <property type="evidence" value="ECO:0007669"/>
    <property type="project" value="InterPro"/>
</dbReference>